<gene>
    <name evidence="1" type="ORF">CH63R_13017</name>
</gene>
<dbReference type="Proteomes" id="UP000092177">
    <property type="component" value="Chromosome 9"/>
</dbReference>
<dbReference type="GeneID" id="28872098"/>
<dbReference type="RefSeq" id="XP_018152408.1">
    <property type="nucleotide sequence ID" value="XM_018307991.1"/>
</dbReference>
<reference evidence="2" key="1">
    <citation type="journal article" date="2017" name="BMC Genomics">
        <title>Gapless genome assembly of Colletotrichum higginsianum reveals chromosome structure and association of transposable elements with secondary metabolite gene clusters.</title>
        <authorList>
            <person name="Dallery J.-F."/>
            <person name="Lapalu N."/>
            <person name="Zampounis A."/>
            <person name="Pigne S."/>
            <person name="Luyten I."/>
            <person name="Amselem J."/>
            <person name="Wittenberg A.H.J."/>
            <person name="Zhou S."/>
            <person name="de Queiroz M.V."/>
            <person name="Robin G.P."/>
            <person name="Auger A."/>
            <person name="Hainaut M."/>
            <person name="Henrissat B."/>
            <person name="Kim K.-T."/>
            <person name="Lee Y.-H."/>
            <person name="Lespinet O."/>
            <person name="Schwartz D.C."/>
            <person name="Thon M.R."/>
            <person name="O'Connell R.J."/>
        </authorList>
    </citation>
    <scope>NUCLEOTIDE SEQUENCE [LARGE SCALE GENOMIC DNA]</scope>
    <source>
        <strain evidence="2">IMI 349063</strain>
    </source>
</reference>
<proteinExistence type="predicted"/>
<keyword evidence="2" id="KW-1185">Reference proteome</keyword>
<dbReference type="VEuPathDB" id="FungiDB:CH63R_13017"/>
<name>A0A1B7XVX4_COLHI</name>
<evidence type="ECO:0000313" key="2">
    <source>
        <dbReference type="Proteomes" id="UP000092177"/>
    </source>
</evidence>
<accession>A0A1B7XVX4</accession>
<comment type="caution">
    <text evidence="1">The sequence shown here is derived from an EMBL/GenBank/DDBJ whole genome shotgun (WGS) entry which is preliminary data.</text>
</comment>
<protein>
    <submittedName>
        <fullName evidence="1">Uncharacterized protein</fullName>
    </submittedName>
</protein>
<evidence type="ECO:0000313" key="1">
    <source>
        <dbReference type="EMBL" id="OBR03890.1"/>
    </source>
</evidence>
<dbReference type="EMBL" id="LTAN01000009">
    <property type="protein sequence ID" value="OBR03890.1"/>
    <property type="molecule type" value="Genomic_DNA"/>
</dbReference>
<dbReference type="AlphaFoldDB" id="A0A1B7XVX4"/>
<sequence length="149" mass="16297">MAHRVESAGRALLTVPTGWVFSTVYFDAADNDLDLKEWSLPKAVNGIESWAEATIDSEPQQAKIRQNSAMMRLSGVEPEAHARNHRSRSFFYRINASLGMAAPESDPHFLAEVCGMGAGGGSRWWEELLPQKNISFSAEMATSPALGTT</sequence>
<dbReference type="KEGG" id="chig:CH63R_13017"/>
<organism evidence="1 2">
    <name type="scientific">Colletotrichum higginsianum (strain IMI 349063)</name>
    <name type="common">Crucifer anthracnose fungus</name>
    <dbReference type="NCBI Taxonomy" id="759273"/>
    <lineage>
        <taxon>Eukaryota</taxon>
        <taxon>Fungi</taxon>
        <taxon>Dikarya</taxon>
        <taxon>Ascomycota</taxon>
        <taxon>Pezizomycotina</taxon>
        <taxon>Sordariomycetes</taxon>
        <taxon>Hypocreomycetidae</taxon>
        <taxon>Glomerellales</taxon>
        <taxon>Glomerellaceae</taxon>
        <taxon>Colletotrichum</taxon>
        <taxon>Colletotrichum destructivum species complex</taxon>
    </lineage>
</organism>